<dbReference type="SMART" id="SM00244">
    <property type="entry name" value="PHB"/>
    <property type="match status" value="1"/>
</dbReference>
<dbReference type="RefSeq" id="WP_160423108.1">
    <property type="nucleotide sequence ID" value="NZ_WSTA01000012.1"/>
</dbReference>
<dbReference type="GO" id="GO:0072659">
    <property type="term" value="P:protein localization to plasma membrane"/>
    <property type="evidence" value="ECO:0007669"/>
    <property type="project" value="TreeGrafter"/>
</dbReference>
<evidence type="ECO:0000313" key="7">
    <source>
        <dbReference type="Proteomes" id="UP000438182"/>
    </source>
</evidence>
<keyword evidence="7" id="KW-1185">Reference proteome</keyword>
<keyword evidence="3 4" id="KW-0472">Membrane</keyword>
<dbReference type="InterPro" id="IPR027705">
    <property type="entry name" value="Flotillin_fam"/>
</dbReference>
<dbReference type="PANTHER" id="PTHR13806">
    <property type="entry name" value="FLOTILLIN-RELATED"/>
    <property type="match status" value="1"/>
</dbReference>
<organism evidence="6 7">
    <name type="scientific">Agromyces seonyuensis</name>
    <dbReference type="NCBI Taxonomy" id="2662446"/>
    <lineage>
        <taxon>Bacteria</taxon>
        <taxon>Bacillati</taxon>
        <taxon>Actinomycetota</taxon>
        <taxon>Actinomycetes</taxon>
        <taxon>Micrococcales</taxon>
        <taxon>Microbacteriaceae</taxon>
        <taxon>Agromyces</taxon>
    </lineage>
</organism>
<gene>
    <name evidence="6" type="ORF">GB864_04230</name>
</gene>
<sequence>MPAVFIQIAAIAALAIAFFALVGFIASRIRRVPPNEALVVVGRGAGRPKEGEYSGGQRVVIGGRTFVWPVLQQGYAISLEQRQIGITVEGVDKNRIKIAIKASINFKVSGTEDGVRRAAQRFLSQQDLLTEIIKESLEGSLRSIVGDLPIEQIISDRKSLSDRVVTETKTDLAEQGLQVDLLNISDISTPGSDYLANLGRAEAARARQVAEISESEAARASEFARIEAAEQIAERQKALSLKQATIKAETDRANAEAEAAGQLANAEQSRLVAVQERESLAEQARVTQERLDIEVRKPAEAQAYAEVQRATASRDAANAATEADAFKRTRIAEANKIAAVQDAEASAAAVRAAGLAERDRQVALAEGVRADGEARASAIQAAGLAEATATDAKALALKKYGEAALAQEIISRLPEIVRAAAEPIAAIDKLTVVSTDGASALTKTVGQVLGEGTEVVKSLTGLDVSAILAGLAGGQLAKGAPAVTRD</sequence>
<dbReference type="InterPro" id="IPR001107">
    <property type="entry name" value="Band_7"/>
</dbReference>
<keyword evidence="4" id="KW-1133">Transmembrane helix</keyword>
<dbReference type="InterPro" id="IPR031905">
    <property type="entry name" value="Flotillin_C"/>
</dbReference>
<dbReference type="EMBL" id="WSTA01000012">
    <property type="protein sequence ID" value="MWB97760.1"/>
    <property type="molecule type" value="Genomic_DNA"/>
</dbReference>
<proteinExistence type="inferred from homology"/>
<dbReference type="CDD" id="cd03399">
    <property type="entry name" value="SPFH_flotillin"/>
    <property type="match status" value="1"/>
</dbReference>
<feature type="transmembrane region" description="Helical" evidence="4">
    <location>
        <begin position="6"/>
        <end position="26"/>
    </location>
</feature>
<evidence type="ECO:0000259" key="5">
    <source>
        <dbReference type="SMART" id="SM00244"/>
    </source>
</evidence>
<accession>A0A6I4NU02</accession>
<evidence type="ECO:0000256" key="2">
    <source>
        <dbReference type="ARBA" id="ARBA00007161"/>
    </source>
</evidence>
<name>A0A6I4NU02_9MICO</name>
<feature type="domain" description="Band 7" evidence="5">
    <location>
        <begin position="27"/>
        <end position="202"/>
    </location>
</feature>
<dbReference type="AlphaFoldDB" id="A0A6I4NU02"/>
<dbReference type="Proteomes" id="UP000438182">
    <property type="component" value="Unassembled WGS sequence"/>
</dbReference>
<protein>
    <submittedName>
        <fullName evidence="6">Flotillin family protein</fullName>
    </submittedName>
</protein>
<evidence type="ECO:0000256" key="1">
    <source>
        <dbReference type="ARBA" id="ARBA00004370"/>
    </source>
</evidence>
<dbReference type="SUPFAM" id="SSF117892">
    <property type="entry name" value="Band 7/SPFH domain"/>
    <property type="match status" value="1"/>
</dbReference>
<comment type="similarity">
    <text evidence="2">Belongs to the band 7/mec-2 family. Flotillin subfamily.</text>
</comment>
<dbReference type="GO" id="GO:0005886">
    <property type="term" value="C:plasma membrane"/>
    <property type="evidence" value="ECO:0007669"/>
    <property type="project" value="TreeGrafter"/>
</dbReference>
<comment type="caution">
    <text evidence="6">The sequence shown here is derived from an EMBL/GenBank/DDBJ whole genome shotgun (WGS) entry which is preliminary data.</text>
</comment>
<dbReference type="PANTHER" id="PTHR13806:SF46">
    <property type="entry name" value="FLOTILLIN-1-RELATED"/>
    <property type="match status" value="1"/>
</dbReference>
<evidence type="ECO:0000256" key="3">
    <source>
        <dbReference type="ARBA" id="ARBA00023136"/>
    </source>
</evidence>
<dbReference type="InterPro" id="IPR036013">
    <property type="entry name" value="Band_7/SPFH_dom_sf"/>
</dbReference>
<reference evidence="6 7" key="1">
    <citation type="submission" date="2019-12" db="EMBL/GenBank/DDBJ databases">
        <authorList>
            <person name="Kim Y.S."/>
        </authorList>
    </citation>
    <scope>NUCLEOTIDE SEQUENCE [LARGE SCALE GENOMIC DNA]</scope>
    <source>
        <strain evidence="6 7">MMS17-SY077</strain>
    </source>
</reference>
<dbReference type="Pfam" id="PF15975">
    <property type="entry name" value="Flot"/>
    <property type="match status" value="1"/>
</dbReference>
<evidence type="ECO:0000313" key="6">
    <source>
        <dbReference type="EMBL" id="MWB97760.1"/>
    </source>
</evidence>
<keyword evidence="4" id="KW-0812">Transmembrane</keyword>
<dbReference type="GO" id="GO:0002020">
    <property type="term" value="F:protease binding"/>
    <property type="evidence" value="ECO:0007669"/>
    <property type="project" value="TreeGrafter"/>
</dbReference>
<dbReference type="Gene3D" id="3.30.479.30">
    <property type="entry name" value="Band 7 domain"/>
    <property type="match status" value="1"/>
</dbReference>
<dbReference type="Pfam" id="PF01145">
    <property type="entry name" value="Band_7"/>
    <property type="match status" value="1"/>
</dbReference>
<comment type="subcellular location">
    <subcellularLocation>
        <location evidence="1">Membrane</location>
    </subcellularLocation>
</comment>
<evidence type="ECO:0000256" key="4">
    <source>
        <dbReference type="SAM" id="Phobius"/>
    </source>
</evidence>